<name>A0ABY1VND5_9ACTO</name>
<dbReference type="NCBIfam" id="NF038134">
    <property type="entry name" value="choice_anch_M"/>
    <property type="match status" value="1"/>
</dbReference>
<organism evidence="4 5">
    <name type="scientific">Actinomyces bovis</name>
    <dbReference type="NCBI Taxonomy" id="1658"/>
    <lineage>
        <taxon>Bacteria</taxon>
        <taxon>Bacillati</taxon>
        <taxon>Actinomycetota</taxon>
        <taxon>Actinomycetes</taxon>
        <taxon>Actinomycetales</taxon>
        <taxon>Actinomycetaceae</taxon>
        <taxon>Actinomyces</taxon>
    </lineage>
</organism>
<evidence type="ECO:0000313" key="4">
    <source>
        <dbReference type="EMBL" id="SPT52573.1"/>
    </source>
</evidence>
<dbReference type="Proteomes" id="UP000250006">
    <property type="component" value="Unassembled WGS sequence"/>
</dbReference>
<dbReference type="EMBL" id="UAPQ01000001">
    <property type="protein sequence ID" value="SPT52573.1"/>
    <property type="molecule type" value="Genomic_DNA"/>
</dbReference>
<evidence type="ECO:0000256" key="3">
    <source>
        <dbReference type="SAM" id="SignalP"/>
    </source>
</evidence>
<feature type="transmembrane region" description="Helical" evidence="2">
    <location>
        <begin position="315"/>
        <end position="336"/>
    </location>
</feature>
<evidence type="ECO:0000313" key="5">
    <source>
        <dbReference type="Proteomes" id="UP000250006"/>
    </source>
</evidence>
<evidence type="ECO:0000256" key="2">
    <source>
        <dbReference type="SAM" id="Phobius"/>
    </source>
</evidence>
<keyword evidence="5" id="KW-1185">Reference proteome</keyword>
<protein>
    <submittedName>
        <fullName evidence="4">ABC transporter-associated repeat protein</fullName>
    </submittedName>
</protein>
<feature type="signal peptide" evidence="3">
    <location>
        <begin position="1"/>
        <end position="49"/>
    </location>
</feature>
<reference evidence="4 5" key="1">
    <citation type="submission" date="2018-06" db="EMBL/GenBank/DDBJ databases">
        <authorList>
            <consortium name="Pathogen Informatics"/>
            <person name="Doyle S."/>
        </authorList>
    </citation>
    <scope>NUCLEOTIDE SEQUENCE [LARGE SCALE GENOMIC DNA]</scope>
    <source>
        <strain evidence="4 5">NCTC11535</strain>
    </source>
</reference>
<sequence>MPLRLARFAHPTSVAGRSFSRSTRRRRPSWLLFTALLAPLLAGGPAALAAPGDDATDPALQQTVTADESSSAEPTTVKAGHVDVGPRVVEGKWTVQARDDSGATPVWRDLDQTVLQVTDSALLDAPTEPAYSFMGGQAGERWYVVPQTQSPDVVWLGWNTQDPGVTKLVDRGATMRIGPVTGPGKSWMFLQNGTFGEPLLLVDGQKEQPQDVWVDVNTHVHANWVFTQPGIYLARLSFEAQTVDGRTVQATSTLRFAVGSQTSSDDALKAAVPWAAEVGSKELAGPEAAKAGTTPATSTPAGSSPASGSAAGSQYLWYVIGSLALALVAALLWVLAQSRRRSAAERAAAIAEVHASAPTPEPDPAALAELTAPALGSATTTGEPQA</sequence>
<proteinExistence type="predicted"/>
<comment type="caution">
    <text evidence="4">The sequence shown here is derived from an EMBL/GenBank/DDBJ whole genome shotgun (WGS) entry which is preliminary data.</text>
</comment>
<keyword evidence="2" id="KW-0472">Membrane</keyword>
<evidence type="ECO:0000256" key="1">
    <source>
        <dbReference type="SAM" id="MobiDB-lite"/>
    </source>
</evidence>
<dbReference type="NCBIfam" id="TIGR03769">
    <property type="entry name" value="P_ac_wall_RPT"/>
    <property type="match status" value="1"/>
</dbReference>
<feature type="chain" id="PRO_5046013790" evidence="3">
    <location>
        <begin position="50"/>
        <end position="386"/>
    </location>
</feature>
<accession>A0ABY1VND5</accession>
<keyword evidence="2" id="KW-1133">Transmembrane helix</keyword>
<keyword evidence="2" id="KW-0812">Transmembrane</keyword>
<dbReference type="InterPro" id="IPR022435">
    <property type="entry name" value="Surface-anchored_actinobac"/>
</dbReference>
<gene>
    <name evidence="4" type="ORF">NCTC11535_00224</name>
</gene>
<dbReference type="RefSeq" id="WP_111835565.1">
    <property type="nucleotide sequence ID" value="NZ_UAPQ01000001.1"/>
</dbReference>
<keyword evidence="3" id="KW-0732">Signal</keyword>
<feature type="region of interest" description="Disordered" evidence="1">
    <location>
        <begin position="283"/>
        <end position="305"/>
    </location>
</feature>
<feature type="compositionally biased region" description="Low complexity" evidence="1">
    <location>
        <begin position="291"/>
        <end position="305"/>
    </location>
</feature>